<evidence type="ECO:0000256" key="4">
    <source>
        <dbReference type="ARBA" id="ARBA00022691"/>
    </source>
</evidence>
<evidence type="ECO:0000313" key="15">
    <source>
        <dbReference type="Proteomes" id="UP000092952"/>
    </source>
</evidence>
<feature type="binding site" evidence="11">
    <location>
        <position position="96"/>
    </location>
    <ligand>
        <name>S-adenosyl-L-methionine</name>
        <dbReference type="ChEBI" id="CHEBI:59789"/>
    </ligand>
</feature>
<dbReference type="AlphaFoldDB" id="A0A1B1YRE1"/>
<dbReference type="KEGG" id="gbi:PG2T_03350"/>
<comment type="similarity">
    <text evidence="11">Belongs to the class I-like SAM-binding methyltransferase superfamily. RNA methyltransferase RlmE family.</text>
</comment>
<comment type="subcellular location">
    <subcellularLocation>
        <location evidence="11">Cytoplasm</location>
    </subcellularLocation>
</comment>
<dbReference type="PANTHER" id="PTHR10920:SF18">
    <property type="entry name" value="RRNA METHYLTRANSFERASE 2, MITOCHONDRIAL"/>
    <property type="match status" value="1"/>
</dbReference>
<keyword evidence="11" id="KW-0963">Cytoplasm</keyword>
<evidence type="ECO:0000256" key="6">
    <source>
        <dbReference type="ARBA" id="ARBA00038861"/>
    </source>
</evidence>
<reference evidence="15" key="1">
    <citation type="submission" date="2016-03" db="EMBL/GenBank/DDBJ databases">
        <title>Complete genome sequence of Solimmundus cernigliae, representing a novel lineage of polycyclic aromatic hydrocarbon degraders within the Gammaproteobacteria.</title>
        <authorList>
            <person name="Singleton D.R."/>
            <person name="Dickey A.N."/>
            <person name="Scholl E.H."/>
            <person name="Wright F.A."/>
            <person name="Aitken M.D."/>
        </authorList>
    </citation>
    <scope>NUCLEOTIDE SEQUENCE [LARGE SCALE GENOMIC DNA]</scope>
    <source>
        <strain evidence="15">TR3.2</strain>
    </source>
</reference>
<dbReference type="RefSeq" id="WP_068802826.1">
    <property type="nucleotide sequence ID" value="NZ_CP014671.1"/>
</dbReference>
<dbReference type="SUPFAM" id="SSF53335">
    <property type="entry name" value="S-adenosyl-L-methionine-dependent methyltransferases"/>
    <property type="match status" value="1"/>
</dbReference>
<evidence type="ECO:0000256" key="11">
    <source>
        <dbReference type="HAMAP-Rule" id="MF_01547"/>
    </source>
</evidence>
<evidence type="ECO:0000313" key="14">
    <source>
        <dbReference type="EMBL" id="ANX03321.1"/>
    </source>
</evidence>
<feature type="binding site" evidence="11">
    <location>
        <position position="120"/>
    </location>
    <ligand>
        <name>S-adenosyl-L-methionine</name>
        <dbReference type="ChEBI" id="CHEBI:59789"/>
    </ligand>
</feature>
<sequence length="208" mass="22584">MSKAGSSRRWLHEHIADPYVRQAQAQGYRSRASFKLLEINQRDRLLQPGATVVDLGAAPGGWSQVASTIVGPRGRVLAVDLLEMALLPGVEFILGDFGDAAVLEQMLGLLPDGADLVMSDMAPNLSGVRDVDQPAALHLAELALDFAGRVLKPRGALLVKCFEGAGSQALRVEFARHFEQVLVRKPDASRDRSREHYLIGRGMLPITP</sequence>
<dbReference type="FunFam" id="3.40.50.150:FF:000005">
    <property type="entry name" value="Ribosomal RNA large subunit methyltransferase E"/>
    <property type="match status" value="1"/>
</dbReference>
<evidence type="ECO:0000256" key="12">
    <source>
        <dbReference type="PIRSR" id="PIRSR005461-1"/>
    </source>
</evidence>
<gene>
    <name evidence="11" type="primary">rlmE</name>
    <name evidence="11" type="synonym">ftsJ</name>
    <name evidence="11" type="synonym">rrmJ</name>
    <name evidence="14" type="ORF">PG2T_03350</name>
</gene>
<protein>
    <recommendedName>
        <fullName evidence="7 11">Ribosomal RNA large subunit methyltransferase E</fullName>
        <ecNumber evidence="6 11">2.1.1.166</ecNumber>
    </recommendedName>
    <alternativeName>
        <fullName evidence="9 11">23S rRNA Um2552 methyltransferase</fullName>
    </alternativeName>
    <alternativeName>
        <fullName evidence="8 11">rRNA (uridine-2'-O-)-methyltransferase</fullName>
    </alternativeName>
</protein>
<feature type="binding site" evidence="11">
    <location>
        <position position="60"/>
    </location>
    <ligand>
        <name>S-adenosyl-L-methionine</name>
        <dbReference type="ChEBI" id="CHEBI:59789"/>
    </ligand>
</feature>
<dbReference type="EMBL" id="CP014671">
    <property type="protein sequence ID" value="ANX03321.1"/>
    <property type="molecule type" value="Genomic_DNA"/>
</dbReference>
<evidence type="ECO:0000256" key="9">
    <source>
        <dbReference type="ARBA" id="ARBA00042745"/>
    </source>
</evidence>
<evidence type="ECO:0000256" key="10">
    <source>
        <dbReference type="ARBA" id="ARBA00048970"/>
    </source>
</evidence>
<dbReference type="EC" id="2.1.1.166" evidence="6 11"/>
<dbReference type="InterPro" id="IPR015507">
    <property type="entry name" value="rRNA-MeTfrase_E"/>
</dbReference>
<evidence type="ECO:0000256" key="2">
    <source>
        <dbReference type="ARBA" id="ARBA00022603"/>
    </source>
</evidence>
<comment type="catalytic activity">
    <reaction evidence="10 11">
        <text>uridine(2552) in 23S rRNA + S-adenosyl-L-methionine = 2'-O-methyluridine(2552) in 23S rRNA + S-adenosyl-L-homocysteine + H(+)</text>
        <dbReference type="Rhea" id="RHEA:42720"/>
        <dbReference type="Rhea" id="RHEA-COMP:10202"/>
        <dbReference type="Rhea" id="RHEA-COMP:10203"/>
        <dbReference type="ChEBI" id="CHEBI:15378"/>
        <dbReference type="ChEBI" id="CHEBI:57856"/>
        <dbReference type="ChEBI" id="CHEBI:59789"/>
        <dbReference type="ChEBI" id="CHEBI:65315"/>
        <dbReference type="ChEBI" id="CHEBI:74478"/>
        <dbReference type="EC" id="2.1.1.166"/>
    </reaction>
</comment>
<dbReference type="Gene3D" id="3.40.50.150">
    <property type="entry name" value="Vaccinia Virus protein VP39"/>
    <property type="match status" value="1"/>
</dbReference>
<keyword evidence="4 11" id="KW-0949">S-adenosyl-L-methionine</keyword>
<evidence type="ECO:0000259" key="13">
    <source>
        <dbReference type="Pfam" id="PF01728"/>
    </source>
</evidence>
<accession>A0A1B1YRE1</accession>
<evidence type="ECO:0000256" key="8">
    <source>
        <dbReference type="ARBA" id="ARBA00041995"/>
    </source>
</evidence>
<name>A0A1B1YRE1_9GAMM</name>
<dbReference type="HAMAP" id="MF_01547">
    <property type="entry name" value="RNA_methyltr_E"/>
    <property type="match status" value="1"/>
</dbReference>
<feature type="active site" description="Proton acceptor" evidence="11 12">
    <location>
        <position position="160"/>
    </location>
</feature>
<keyword evidence="15" id="KW-1185">Reference proteome</keyword>
<keyword evidence="1 11" id="KW-0698">rRNA processing</keyword>
<dbReference type="FunCoup" id="A0A1B1YRE1">
    <property type="interactions" value="441"/>
</dbReference>
<dbReference type="Proteomes" id="UP000092952">
    <property type="component" value="Chromosome"/>
</dbReference>
<dbReference type="InterPro" id="IPR002877">
    <property type="entry name" value="RNA_MeTrfase_FtsJ_dom"/>
</dbReference>
<evidence type="ECO:0000256" key="1">
    <source>
        <dbReference type="ARBA" id="ARBA00022552"/>
    </source>
</evidence>
<keyword evidence="2 11" id="KW-0489">Methyltransferase</keyword>
<dbReference type="InterPro" id="IPR050082">
    <property type="entry name" value="RNA_methyltr_RlmE"/>
</dbReference>
<dbReference type="PIRSF" id="PIRSF005461">
    <property type="entry name" value="23S_rRNA_mtase"/>
    <property type="match status" value="1"/>
</dbReference>
<dbReference type="PANTHER" id="PTHR10920">
    <property type="entry name" value="RIBOSOMAL RNA METHYLTRANSFERASE"/>
    <property type="match status" value="1"/>
</dbReference>
<feature type="binding site" evidence="11">
    <location>
        <position position="80"/>
    </location>
    <ligand>
        <name>S-adenosyl-L-methionine</name>
        <dbReference type="ChEBI" id="CHEBI:59789"/>
    </ligand>
</feature>
<keyword evidence="3 11" id="KW-0808">Transferase</keyword>
<dbReference type="InParanoid" id="A0A1B1YRE1"/>
<dbReference type="InterPro" id="IPR029063">
    <property type="entry name" value="SAM-dependent_MTases_sf"/>
</dbReference>
<dbReference type="GO" id="GO:0008650">
    <property type="term" value="F:rRNA (uridine-2'-O-)-methyltransferase activity"/>
    <property type="evidence" value="ECO:0007669"/>
    <property type="project" value="UniProtKB-UniRule"/>
</dbReference>
<evidence type="ECO:0000256" key="7">
    <source>
        <dbReference type="ARBA" id="ARBA00041129"/>
    </source>
</evidence>
<proteinExistence type="inferred from homology"/>
<dbReference type="OrthoDB" id="9790080at2"/>
<organism evidence="14 15">
    <name type="scientific">Immundisolibacter cernigliae</name>
    <dbReference type="NCBI Taxonomy" id="1810504"/>
    <lineage>
        <taxon>Bacteria</taxon>
        <taxon>Pseudomonadati</taxon>
        <taxon>Pseudomonadota</taxon>
        <taxon>Gammaproteobacteria</taxon>
        <taxon>Immundisolibacterales</taxon>
        <taxon>Immundisolibacteraceae</taxon>
        <taxon>Immundisolibacter</taxon>
    </lineage>
</organism>
<dbReference type="Pfam" id="PF01728">
    <property type="entry name" value="FtsJ"/>
    <property type="match status" value="1"/>
</dbReference>
<comment type="function">
    <text evidence="5 11">Specifically methylates the uridine in position 2552 of 23S rRNA at the 2'-O position of the ribose in the fully assembled 50S ribosomal subunit.</text>
</comment>
<dbReference type="STRING" id="1810504.PG2T_03350"/>
<feature type="binding site" evidence="11">
    <location>
        <position position="62"/>
    </location>
    <ligand>
        <name>S-adenosyl-L-methionine</name>
        <dbReference type="ChEBI" id="CHEBI:59789"/>
    </ligand>
</feature>
<evidence type="ECO:0000256" key="5">
    <source>
        <dbReference type="ARBA" id="ARBA00037569"/>
    </source>
</evidence>
<feature type="domain" description="Ribosomal RNA methyltransferase FtsJ" evidence="13">
    <location>
        <begin position="28"/>
        <end position="202"/>
    </location>
</feature>
<dbReference type="GO" id="GO:0005737">
    <property type="term" value="C:cytoplasm"/>
    <property type="evidence" value="ECO:0007669"/>
    <property type="project" value="UniProtKB-SubCell"/>
</dbReference>
<evidence type="ECO:0000256" key="3">
    <source>
        <dbReference type="ARBA" id="ARBA00022679"/>
    </source>
</evidence>